<evidence type="ECO:0000256" key="1">
    <source>
        <dbReference type="SAM" id="MobiDB-lite"/>
    </source>
</evidence>
<evidence type="ECO:0000313" key="4">
    <source>
        <dbReference type="Proteomes" id="UP001174208"/>
    </source>
</evidence>
<dbReference type="Proteomes" id="UP001174208">
    <property type="component" value="Unassembled WGS sequence"/>
</dbReference>
<keyword evidence="2" id="KW-0812">Transmembrane</keyword>
<dbReference type="InterPro" id="IPR007060">
    <property type="entry name" value="FtsL/DivIC"/>
</dbReference>
<organism evidence="3 4">
    <name type="scientific">Leifsonia williamsii</name>
    <dbReference type="NCBI Taxonomy" id="3035919"/>
    <lineage>
        <taxon>Bacteria</taxon>
        <taxon>Bacillati</taxon>
        <taxon>Actinomycetota</taxon>
        <taxon>Actinomycetes</taxon>
        <taxon>Micrococcales</taxon>
        <taxon>Microbacteriaceae</taxon>
        <taxon>Leifsonia</taxon>
    </lineage>
</organism>
<feature type="transmembrane region" description="Helical" evidence="2">
    <location>
        <begin position="29"/>
        <end position="50"/>
    </location>
</feature>
<accession>A0ABT8KEF3</accession>
<dbReference type="EMBL" id="JAROCF010000001">
    <property type="protein sequence ID" value="MDN4615840.1"/>
    <property type="molecule type" value="Genomic_DNA"/>
</dbReference>
<name>A0ABT8KEF3_9MICO</name>
<proteinExistence type="predicted"/>
<reference evidence="3" key="1">
    <citation type="submission" date="2023-06" db="EMBL/GenBank/DDBJ databases">
        <title>MT1 and MT2 Draft Genomes of Novel Species.</title>
        <authorList>
            <person name="Venkateswaran K."/>
        </authorList>
    </citation>
    <scope>NUCLEOTIDE SEQUENCE</scope>
    <source>
        <strain evidence="3">F6_8S_P_1B</strain>
    </source>
</reference>
<evidence type="ECO:0000256" key="2">
    <source>
        <dbReference type="SAM" id="Phobius"/>
    </source>
</evidence>
<keyword evidence="4" id="KW-1185">Reference proteome</keyword>
<evidence type="ECO:0000313" key="3">
    <source>
        <dbReference type="EMBL" id="MDN4615840.1"/>
    </source>
</evidence>
<gene>
    <name evidence="3" type="ORF">P5G50_15415</name>
</gene>
<dbReference type="RefSeq" id="WP_301212142.1">
    <property type="nucleotide sequence ID" value="NZ_JAROCF010000001.1"/>
</dbReference>
<comment type="caution">
    <text evidence="3">The sequence shown here is derived from an EMBL/GenBank/DDBJ whole genome shotgun (WGS) entry which is preliminary data.</text>
</comment>
<dbReference type="Pfam" id="PF04977">
    <property type="entry name" value="DivIC"/>
    <property type="match status" value="1"/>
</dbReference>
<protein>
    <submittedName>
        <fullName evidence="3">Septum formation initiator family protein</fullName>
    </submittedName>
</protein>
<keyword evidence="2" id="KW-1133">Transmembrane helix</keyword>
<sequence>MPKRPARDSRRVPVTLSGPSGTGRWLRGIHFSAFSLVMMGAVVLAVVILAPTLQSFITQRQQIADQQAAVDALSKQVDHLHDQRARWNDPSYLRAQARDRLYYVMPGEISYLVIDDRPPAARQAETPVSSRLQKTKTDWVGSLFSSFVGAGLTDATPDQLTGGAPAPTPTPTPTPSQ</sequence>
<keyword evidence="2" id="KW-0472">Membrane</keyword>
<feature type="region of interest" description="Disordered" evidence="1">
    <location>
        <begin position="154"/>
        <end position="177"/>
    </location>
</feature>
<feature type="compositionally biased region" description="Pro residues" evidence="1">
    <location>
        <begin position="166"/>
        <end position="177"/>
    </location>
</feature>